<dbReference type="EMBL" id="CP111017">
    <property type="protein sequence ID" value="WAR08374.1"/>
    <property type="molecule type" value="Genomic_DNA"/>
</dbReference>
<proteinExistence type="predicted"/>
<evidence type="ECO:0000313" key="1">
    <source>
        <dbReference type="EMBL" id="WAR08374.1"/>
    </source>
</evidence>
<dbReference type="Proteomes" id="UP001164746">
    <property type="component" value="Chromosome 6"/>
</dbReference>
<name>A0ABY7EIZ5_MYAAR</name>
<evidence type="ECO:0000313" key="2">
    <source>
        <dbReference type="Proteomes" id="UP001164746"/>
    </source>
</evidence>
<protein>
    <submittedName>
        <fullName evidence="1">Uncharacterized protein</fullName>
    </submittedName>
</protein>
<sequence length="90" mass="9776">MLCFPTFQSDRQGTAKSCARQGGWIDNTAVVSGTNEDVCRVTLASSSTETSSNIAICKGQTAFITPETKFVNMSCVREQYHYKGLSDNAI</sequence>
<gene>
    <name evidence="1" type="ORF">MAR_018332</name>
</gene>
<reference evidence="1" key="1">
    <citation type="submission" date="2022-11" db="EMBL/GenBank/DDBJ databases">
        <title>Centuries of genome instability and evolution in soft-shell clam transmissible cancer (bioRxiv).</title>
        <authorList>
            <person name="Hart S.F.M."/>
            <person name="Yonemitsu M.A."/>
            <person name="Giersch R.M."/>
            <person name="Beal B.F."/>
            <person name="Arriagada G."/>
            <person name="Davis B.W."/>
            <person name="Ostrander E.A."/>
            <person name="Goff S.P."/>
            <person name="Metzger M.J."/>
        </authorList>
    </citation>
    <scope>NUCLEOTIDE SEQUENCE</scope>
    <source>
        <strain evidence="1">MELC-2E11</strain>
        <tissue evidence="1">Siphon/mantle</tissue>
    </source>
</reference>
<accession>A0ABY7EIZ5</accession>
<keyword evidence="2" id="KW-1185">Reference proteome</keyword>
<organism evidence="1 2">
    <name type="scientific">Mya arenaria</name>
    <name type="common">Soft-shell clam</name>
    <dbReference type="NCBI Taxonomy" id="6604"/>
    <lineage>
        <taxon>Eukaryota</taxon>
        <taxon>Metazoa</taxon>
        <taxon>Spiralia</taxon>
        <taxon>Lophotrochozoa</taxon>
        <taxon>Mollusca</taxon>
        <taxon>Bivalvia</taxon>
        <taxon>Autobranchia</taxon>
        <taxon>Heteroconchia</taxon>
        <taxon>Euheterodonta</taxon>
        <taxon>Imparidentia</taxon>
        <taxon>Neoheterodontei</taxon>
        <taxon>Myida</taxon>
        <taxon>Myoidea</taxon>
        <taxon>Myidae</taxon>
        <taxon>Mya</taxon>
    </lineage>
</organism>